<dbReference type="RefSeq" id="WP_166061798.1">
    <property type="nucleotide sequence ID" value="NZ_CP049889.1"/>
</dbReference>
<dbReference type="AlphaFoldDB" id="A0A6G7WEU7"/>
<accession>A0A6G7WEU7</accession>
<protein>
    <submittedName>
        <fullName evidence="2">VOC family protein</fullName>
    </submittedName>
</protein>
<dbReference type="KEGG" id="jpo:G7058_00990"/>
<dbReference type="EMBL" id="CP049889">
    <property type="protein sequence ID" value="QIK50761.1"/>
    <property type="molecule type" value="Genomic_DNA"/>
</dbReference>
<proteinExistence type="predicted"/>
<feature type="domain" description="VOC" evidence="1">
    <location>
        <begin position="166"/>
        <end position="281"/>
    </location>
</feature>
<sequence>MTEKDWKLGKVVLNVKDLEKMSEFYQKVIGLTVLDSHSENVVLGIEATKTPLVELVKVDPQGQKTLTAGLFHLALLLPTRQDLGEYLYYLLLNKFPLGGASDHGYSEALYFNDPEGNGIEIYVDKPKSVWDRREDGRIEGITIQMDAEGVLGTVEKPFAGMPVGTIMGHVHLTVHDLQGTEDFYTTLIPLGLKSDYSGQAKFFASGDYHHHLGSNTWAGKELPAPIAGQLGMAYYEWIVPSEAELTALVERLDEKNYPYTQENGTVIVKDNSGIEMRVVVG</sequence>
<dbReference type="InterPro" id="IPR037523">
    <property type="entry name" value="VOC_core"/>
</dbReference>
<dbReference type="Proteomes" id="UP000501830">
    <property type="component" value="Chromosome"/>
</dbReference>
<gene>
    <name evidence="2" type="ORF">G7058_00990</name>
</gene>
<name>A0A6G7WEU7_9LACT</name>
<dbReference type="Pfam" id="PF00903">
    <property type="entry name" value="Glyoxalase"/>
    <property type="match status" value="2"/>
</dbReference>
<dbReference type="PROSITE" id="PS51819">
    <property type="entry name" value="VOC"/>
    <property type="match status" value="2"/>
</dbReference>
<dbReference type="InterPro" id="IPR004360">
    <property type="entry name" value="Glyas_Fos-R_dOase_dom"/>
</dbReference>
<dbReference type="SUPFAM" id="SSF54593">
    <property type="entry name" value="Glyoxalase/Bleomycin resistance protein/Dihydroxybiphenyl dioxygenase"/>
    <property type="match status" value="2"/>
</dbReference>
<feature type="domain" description="VOC" evidence="1">
    <location>
        <begin position="7"/>
        <end position="124"/>
    </location>
</feature>
<organism evidence="2 3">
    <name type="scientific">Jeotgalibaca porci</name>
    <dbReference type="NCBI Taxonomy" id="1868793"/>
    <lineage>
        <taxon>Bacteria</taxon>
        <taxon>Bacillati</taxon>
        <taxon>Bacillota</taxon>
        <taxon>Bacilli</taxon>
        <taxon>Lactobacillales</taxon>
        <taxon>Carnobacteriaceae</taxon>
        <taxon>Jeotgalibaca</taxon>
    </lineage>
</organism>
<evidence type="ECO:0000259" key="1">
    <source>
        <dbReference type="PROSITE" id="PS51819"/>
    </source>
</evidence>
<keyword evidence="3" id="KW-1185">Reference proteome</keyword>
<evidence type="ECO:0000313" key="2">
    <source>
        <dbReference type="EMBL" id="QIK50761.1"/>
    </source>
</evidence>
<dbReference type="PANTHER" id="PTHR43279">
    <property type="entry name" value="CATECHOL-2,3-DIOXYGENASE"/>
    <property type="match status" value="1"/>
</dbReference>
<dbReference type="Gene3D" id="3.10.180.10">
    <property type="entry name" value="2,3-Dihydroxybiphenyl 1,2-Dioxygenase, domain 1"/>
    <property type="match status" value="2"/>
</dbReference>
<dbReference type="PANTHER" id="PTHR43279:SF1">
    <property type="entry name" value="CATECHOL-2,3-DIOXYGENASE"/>
    <property type="match status" value="1"/>
</dbReference>
<dbReference type="InterPro" id="IPR029068">
    <property type="entry name" value="Glyas_Bleomycin-R_OHBP_Dase"/>
</dbReference>
<dbReference type="GeneID" id="94551831"/>
<reference evidence="2 3" key="1">
    <citation type="journal article" date="2017" name="Int. J. Syst. Evol. Microbiol.">
        <title>Jeotgalibaca porci sp. nov. and Jeotgalibaca arthritidis sp. nov., isolated from pigs, and emended description of the genus Jeotgalibaca.</title>
        <authorList>
            <person name="Zamora L."/>
            <person name="Perez-Sancho M."/>
            <person name="Dominguez L."/>
            <person name="Fernandez-Garayzabal J.F."/>
            <person name="Vela A.I."/>
        </authorList>
    </citation>
    <scope>NUCLEOTIDE SEQUENCE [LARGE SCALE GENOMIC DNA]</scope>
    <source>
        <strain evidence="2 3">CCUG 69148</strain>
    </source>
</reference>
<evidence type="ECO:0000313" key="3">
    <source>
        <dbReference type="Proteomes" id="UP000501830"/>
    </source>
</evidence>